<gene>
    <name evidence="5" type="ORF">BSU04_38245</name>
</gene>
<dbReference type="SUPFAM" id="SSF56801">
    <property type="entry name" value="Acetyl-CoA synthetase-like"/>
    <property type="match status" value="1"/>
</dbReference>
<dbReference type="InterPro" id="IPR045851">
    <property type="entry name" value="AMP-bd_C_sf"/>
</dbReference>
<dbReference type="PANTHER" id="PTHR43201">
    <property type="entry name" value="ACYL-COA SYNTHETASE"/>
    <property type="match status" value="1"/>
</dbReference>
<organism evidence="5 6">
    <name type="scientific">Caballeronia sordidicola</name>
    <name type="common">Burkholderia sordidicola</name>
    <dbReference type="NCBI Taxonomy" id="196367"/>
    <lineage>
        <taxon>Bacteria</taxon>
        <taxon>Pseudomonadati</taxon>
        <taxon>Pseudomonadota</taxon>
        <taxon>Betaproteobacteria</taxon>
        <taxon>Burkholderiales</taxon>
        <taxon>Burkholderiaceae</taxon>
        <taxon>Caballeronia</taxon>
    </lineage>
</organism>
<protein>
    <submittedName>
        <fullName evidence="5">Long-chain-fatty-acid--CoA ligase</fullName>
    </submittedName>
</protein>
<evidence type="ECO:0000313" key="6">
    <source>
        <dbReference type="Proteomes" id="UP000214720"/>
    </source>
</evidence>
<reference evidence="6" key="1">
    <citation type="submission" date="2017-01" db="EMBL/GenBank/DDBJ databases">
        <title>Genome Analysis of Deinococcus marmoris KOPRI26562.</title>
        <authorList>
            <person name="Kim J.H."/>
            <person name="Oh H.-M."/>
        </authorList>
    </citation>
    <scope>NUCLEOTIDE SEQUENCE [LARGE SCALE GENOMIC DNA]</scope>
    <source>
        <strain evidence="6">PAMC 26633</strain>
    </source>
</reference>
<feature type="domain" description="AMP-binding enzyme C-terminal" evidence="4">
    <location>
        <begin position="414"/>
        <end position="487"/>
    </location>
</feature>
<dbReference type="Gene3D" id="3.40.50.12780">
    <property type="entry name" value="N-terminal domain of ligase-like"/>
    <property type="match status" value="1"/>
</dbReference>
<dbReference type="PROSITE" id="PS00455">
    <property type="entry name" value="AMP_BINDING"/>
    <property type="match status" value="1"/>
</dbReference>
<keyword evidence="2 5" id="KW-0436">Ligase</keyword>
<dbReference type="Pfam" id="PF00501">
    <property type="entry name" value="AMP-binding"/>
    <property type="match status" value="1"/>
</dbReference>
<dbReference type="EMBL" id="MTHB01000256">
    <property type="protein sequence ID" value="OXC73188.1"/>
    <property type="molecule type" value="Genomic_DNA"/>
</dbReference>
<feature type="domain" description="AMP-dependent synthetase/ligase" evidence="3">
    <location>
        <begin position="21"/>
        <end position="364"/>
    </location>
</feature>
<dbReference type="Gene3D" id="3.30.300.30">
    <property type="match status" value="1"/>
</dbReference>
<dbReference type="PANTHER" id="PTHR43201:SF5">
    <property type="entry name" value="MEDIUM-CHAIN ACYL-COA LIGASE ACSF2, MITOCHONDRIAL"/>
    <property type="match status" value="1"/>
</dbReference>
<dbReference type="GO" id="GO:0006631">
    <property type="term" value="P:fatty acid metabolic process"/>
    <property type="evidence" value="ECO:0007669"/>
    <property type="project" value="TreeGrafter"/>
</dbReference>
<dbReference type="InterPro" id="IPR025110">
    <property type="entry name" value="AMP-bd_C"/>
</dbReference>
<evidence type="ECO:0000256" key="1">
    <source>
        <dbReference type="ARBA" id="ARBA00006432"/>
    </source>
</evidence>
<dbReference type="AlphaFoldDB" id="A0A226WRF7"/>
<evidence type="ECO:0000256" key="2">
    <source>
        <dbReference type="ARBA" id="ARBA00022598"/>
    </source>
</evidence>
<dbReference type="GO" id="GO:0031956">
    <property type="term" value="F:medium-chain fatty acid-CoA ligase activity"/>
    <property type="evidence" value="ECO:0007669"/>
    <property type="project" value="TreeGrafter"/>
</dbReference>
<dbReference type="Proteomes" id="UP000214720">
    <property type="component" value="Unassembled WGS sequence"/>
</dbReference>
<proteinExistence type="inferred from homology"/>
<evidence type="ECO:0000259" key="4">
    <source>
        <dbReference type="Pfam" id="PF13193"/>
    </source>
</evidence>
<dbReference type="InterPro" id="IPR000873">
    <property type="entry name" value="AMP-dep_synth/lig_dom"/>
</dbReference>
<evidence type="ECO:0000259" key="3">
    <source>
        <dbReference type="Pfam" id="PF00501"/>
    </source>
</evidence>
<dbReference type="Pfam" id="PF13193">
    <property type="entry name" value="AMP-binding_C"/>
    <property type="match status" value="1"/>
</dbReference>
<dbReference type="InterPro" id="IPR042099">
    <property type="entry name" value="ANL_N_sf"/>
</dbReference>
<name>A0A226WRF7_CABSO</name>
<sequence length="500" mass="54409">MVCDQHPSLAGYRMNISHTLHHHAATRADHPALIRGEERVTYGELDALVSQTSRHLGELGLERGEVVGVALSDSIDHVVIMFALARAGMVMLPLDWRWTAGEQARAAVFFEARLVLAEPGAEPLPQPSPVVTTVDIDWHSNVALCPTEDVWPNEGGPLLMSLSSGTTGAPKGPCLTHEQFWRRFFGHWINLGFNAQDVYISATPLYYGGGRTFAMLLLYSGATVVLFSPPYKPDELCAEIAKRNASSTFLVPTLLRRLLTLDDATLEPMKRMRLVLSSGAALYPEEGKVMRDRICPGLVGYYSSSEGGGVSYMTGKDADLRPDSVGRPVFGVEVQCVDENHAPVDHGQVGKIRYRGPAVASGYHNDAIASAEAFRDGWYYPGDLGSMDQSGYLSLKGRSKDMIIRGGVNVYPGEIEAFLNAHPAVRESAVVGWPSREFNEEVAAFVILAGEVGPADLKTHCRKGLAPYKVPKEVFIVDDLPRSALGKVLKAELTASLPQL</sequence>
<accession>A0A226WRF7</accession>
<dbReference type="InterPro" id="IPR020845">
    <property type="entry name" value="AMP-binding_CS"/>
</dbReference>
<evidence type="ECO:0000313" key="5">
    <source>
        <dbReference type="EMBL" id="OXC73188.1"/>
    </source>
</evidence>
<comment type="similarity">
    <text evidence="1">Belongs to the ATP-dependent AMP-binding enzyme family.</text>
</comment>
<comment type="caution">
    <text evidence="5">The sequence shown here is derived from an EMBL/GenBank/DDBJ whole genome shotgun (WGS) entry which is preliminary data.</text>
</comment>